<keyword evidence="4" id="KW-0597">Phosphoprotein</keyword>
<feature type="compositionally biased region" description="Low complexity" evidence="14">
    <location>
        <begin position="555"/>
        <end position="569"/>
    </location>
</feature>
<evidence type="ECO:0000256" key="1">
    <source>
        <dbReference type="ARBA" id="ARBA00004245"/>
    </source>
</evidence>
<evidence type="ECO:0000256" key="3">
    <source>
        <dbReference type="ARBA" id="ARBA00022490"/>
    </source>
</evidence>
<comment type="function">
    <text evidence="9">Regulates myosin phosphatase activity. Augments Ca(2+) sensitivity of the contractile apparatus.</text>
</comment>
<evidence type="ECO:0000313" key="17">
    <source>
        <dbReference type="Proteomes" id="UP000494165"/>
    </source>
</evidence>
<feature type="compositionally biased region" description="Basic and acidic residues" evidence="14">
    <location>
        <begin position="586"/>
        <end position="599"/>
    </location>
</feature>
<comment type="subcellular location">
    <subcellularLocation>
        <location evidence="1">Cytoplasm</location>
        <location evidence="1">Cytoskeleton</location>
    </subcellularLocation>
</comment>
<dbReference type="InterPro" id="IPR051226">
    <property type="entry name" value="PP1_Regulatory_Subunit"/>
</dbReference>
<evidence type="ECO:0000256" key="4">
    <source>
        <dbReference type="ARBA" id="ARBA00022553"/>
    </source>
</evidence>
<dbReference type="OrthoDB" id="19014at2759"/>
<feature type="repeat" description="ANK" evidence="13">
    <location>
        <begin position="205"/>
        <end position="237"/>
    </location>
</feature>
<dbReference type="GO" id="GO:0019901">
    <property type="term" value="F:protein kinase binding"/>
    <property type="evidence" value="ECO:0007669"/>
    <property type="project" value="InterPro"/>
</dbReference>
<dbReference type="FunFam" id="1.25.40.20:FF:000007">
    <property type="entry name" value="Phosphatase 1 regulatory subunit 12A"/>
    <property type="match status" value="1"/>
</dbReference>
<comment type="caution">
    <text evidence="16">The sequence shown here is derived from an EMBL/GenBank/DDBJ whole genome shotgun (WGS) entry which is preliminary data.</text>
</comment>
<feature type="region of interest" description="Disordered" evidence="14">
    <location>
        <begin position="552"/>
        <end position="665"/>
    </location>
</feature>
<dbReference type="SUPFAM" id="SSF48403">
    <property type="entry name" value="Ankyrin repeat"/>
    <property type="match status" value="1"/>
</dbReference>
<dbReference type="GO" id="GO:0004857">
    <property type="term" value="F:enzyme inhibitor activity"/>
    <property type="evidence" value="ECO:0007669"/>
    <property type="project" value="TreeGrafter"/>
</dbReference>
<feature type="region of interest" description="Disordered" evidence="14">
    <location>
        <begin position="698"/>
        <end position="719"/>
    </location>
</feature>
<dbReference type="FunFam" id="1.25.40.20:FF:000004">
    <property type="entry name" value="Phosphatase 1 regulatory subunit 12A"/>
    <property type="match status" value="1"/>
</dbReference>
<dbReference type="InterPro" id="IPR036770">
    <property type="entry name" value="Ankyrin_rpt-contain_sf"/>
</dbReference>
<keyword evidence="2" id="KW-0217">Developmental protein</keyword>
<dbReference type="GO" id="GO:0019208">
    <property type="term" value="F:phosphatase regulator activity"/>
    <property type="evidence" value="ECO:0007669"/>
    <property type="project" value="TreeGrafter"/>
</dbReference>
<evidence type="ECO:0000256" key="7">
    <source>
        <dbReference type="ARBA" id="ARBA00023212"/>
    </source>
</evidence>
<dbReference type="PANTHER" id="PTHR24179:SF21">
    <property type="entry name" value="MYOSIN BINDING SUBUNIT, ISOFORM O"/>
    <property type="match status" value="1"/>
</dbReference>
<dbReference type="Pfam" id="PF15898">
    <property type="entry name" value="PRKG1_interact"/>
    <property type="match status" value="1"/>
</dbReference>
<evidence type="ECO:0000256" key="8">
    <source>
        <dbReference type="ARBA" id="ARBA00038386"/>
    </source>
</evidence>
<dbReference type="Pfam" id="PF12796">
    <property type="entry name" value="Ank_2"/>
    <property type="match status" value="2"/>
</dbReference>
<dbReference type="GO" id="GO:0005737">
    <property type="term" value="C:cytoplasm"/>
    <property type="evidence" value="ECO:0007669"/>
    <property type="project" value="TreeGrafter"/>
</dbReference>
<keyword evidence="6 13" id="KW-0040">ANK repeat</keyword>
<dbReference type="PRINTS" id="PR01415">
    <property type="entry name" value="ANKYRIN"/>
</dbReference>
<dbReference type="Gene3D" id="6.10.140.390">
    <property type="match status" value="1"/>
</dbReference>
<feature type="compositionally biased region" description="Basic and acidic residues" evidence="14">
    <location>
        <begin position="346"/>
        <end position="362"/>
    </location>
</feature>
<feature type="repeat" description="ANK" evidence="13">
    <location>
        <begin position="112"/>
        <end position="144"/>
    </location>
</feature>
<keyword evidence="17" id="KW-1185">Reference proteome</keyword>
<comment type="subunit">
    <text evidence="10">PP1 comprises a catalytic subunit, PPP1CA, PPP1CB or PPP1CC, and one or several targeting or regulatory subunits. PPP1R12B mediates binding to myosin. Isoform 3 and isoform 4 bind PPP1R12A, but not isoform 1 of PPP1R12B itself. Binds IL16.</text>
</comment>
<dbReference type="GO" id="GO:0005856">
    <property type="term" value="C:cytoskeleton"/>
    <property type="evidence" value="ECO:0007669"/>
    <property type="project" value="UniProtKB-SubCell"/>
</dbReference>
<feature type="repeat" description="ANK" evidence="13">
    <location>
        <begin position="79"/>
        <end position="111"/>
    </location>
</feature>
<dbReference type="Gene3D" id="6.10.250.1820">
    <property type="match status" value="1"/>
</dbReference>
<evidence type="ECO:0000256" key="2">
    <source>
        <dbReference type="ARBA" id="ARBA00022473"/>
    </source>
</evidence>
<feature type="compositionally biased region" description="Low complexity" evidence="14">
    <location>
        <begin position="522"/>
        <end position="540"/>
    </location>
</feature>
<dbReference type="InterPro" id="IPR031775">
    <property type="entry name" value="PRKG1_interact"/>
</dbReference>
<reference evidence="16 17" key="1">
    <citation type="submission" date="2020-04" db="EMBL/GenBank/DDBJ databases">
        <authorList>
            <person name="Alioto T."/>
            <person name="Alioto T."/>
            <person name="Gomez Garrido J."/>
        </authorList>
    </citation>
    <scope>NUCLEOTIDE SEQUENCE [LARGE SCALE GENOMIC DNA]</scope>
</reference>
<evidence type="ECO:0000256" key="6">
    <source>
        <dbReference type="ARBA" id="ARBA00023043"/>
    </source>
</evidence>
<dbReference type="PROSITE" id="PS50297">
    <property type="entry name" value="ANK_REP_REGION"/>
    <property type="match status" value="3"/>
</dbReference>
<feature type="compositionally biased region" description="Basic residues" evidence="14">
    <location>
        <begin position="610"/>
        <end position="619"/>
    </location>
</feature>
<evidence type="ECO:0000259" key="15">
    <source>
        <dbReference type="Pfam" id="PF15898"/>
    </source>
</evidence>
<protein>
    <recommendedName>
        <fullName evidence="11">Protein phosphatase 1 regulatory subunit 12B</fullName>
    </recommendedName>
    <alternativeName>
        <fullName evidence="12">Myosin phosphatase-targeting subunit 2</fullName>
    </alternativeName>
</protein>
<dbReference type="EMBL" id="CADEPI010000148">
    <property type="protein sequence ID" value="CAB3377623.1"/>
    <property type="molecule type" value="Genomic_DNA"/>
</dbReference>
<feature type="compositionally biased region" description="Basic and acidic residues" evidence="14">
    <location>
        <begin position="708"/>
        <end position="719"/>
    </location>
</feature>
<feature type="compositionally biased region" description="Basic and acidic residues" evidence="14">
    <location>
        <begin position="632"/>
        <end position="648"/>
    </location>
</feature>
<feature type="repeat" description="ANK" evidence="13">
    <location>
        <begin position="238"/>
        <end position="270"/>
    </location>
</feature>
<organism evidence="16 17">
    <name type="scientific">Cloeon dipterum</name>
    <dbReference type="NCBI Taxonomy" id="197152"/>
    <lineage>
        <taxon>Eukaryota</taxon>
        <taxon>Metazoa</taxon>
        <taxon>Ecdysozoa</taxon>
        <taxon>Arthropoda</taxon>
        <taxon>Hexapoda</taxon>
        <taxon>Insecta</taxon>
        <taxon>Pterygota</taxon>
        <taxon>Palaeoptera</taxon>
        <taxon>Ephemeroptera</taxon>
        <taxon>Pisciforma</taxon>
        <taxon>Baetidae</taxon>
        <taxon>Cloeon</taxon>
    </lineage>
</organism>
<proteinExistence type="inferred from homology"/>
<dbReference type="InterPro" id="IPR002110">
    <property type="entry name" value="Ankyrin_rpt"/>
</dbReference>
<sequence length="757" mass="82750">MSGVLETRNNSALFKRAEQLKQWEESGTNAESTSPKRPDRRRVRFSAGCVFLAACAAADLDEVDRLLAAGADIDTANVDGLTALHQACIDDNLEMVEFLVKRGADVNRGDNEGWTPLHASASCGFKSIARLLIEKGANVAAVNNDGELPVDIAESDAMEFLLLSFVTAKGIDCDAARNMEENLMLTDAKEWLNSGELCDRPHPKTGATALHVAAAKGYIQVMKVLLQAGADINSQDVDGWTPLHAASHWAQKDACQLLVDNLCDMQIKNFVGQTAEDIADPEVLSSLQEMRKAQATLLKNRPVLPAKRPQASRTTTPGKRRSMDVIILTDVPVHGDENRNSPSENLDNRGAEEQQANEHSEESTTTSASEEKLRNRVNGTEIISHHAAPKSPPKQPADLDVGGVPSWRRSGSARSRNGDRSQRATDQSGAQSNTPEVVLRRTASLDSESKESKEAGASPTSLPGLGQVRRSFVPPVRDEESETQRKAHAKRVRETRRSTQGVTLEEIKSAEQLVRKKHQQDAPAAAAPSTTPATAPVVSTQFLLEDASSVEQKRAGIATGGPAAAPPDASITVALRKGVAKPALPAHDDKADQDKENDSRNAQATQAVIQRRRRPKRRSTGVVHVDFDEIDQERQEGGPDGYKGDDGRLGGQDEDISPTENGELDYKKLYEEMRLENDRLHGRLKKCEDELREASSLRLGGLSSTMSETEKRERRSMERKLAEMEEELKVMETLKKDNQKLKDENGALIRVISKLSK</sequence>
<feature type="domain" description="cGMP-dependent protein kinase interacting" evidence="15">
    <location>
        <begin position="665"/>
        <end position="757"/>
    </location>
</feature>
<keyword evidence="7" id="KW-0206">Cytoskeleton</keyword>
<dbReference type="CDD" id="cd21930">
    <property type="entry name" value="IPD_PPP1R12"/>
    <property type="match status" value="1"/>
</dbReference>
<evidence type="ECO:0000256" key="14">
    <source>
        <dbReference type="SAM" id="MobiDB-lite"/>
    </source>
</evidence>
<comment type="similarity">
    <text evidence="8">Belongs to the NRARP family.</text>
</comment>
<evidence type="ECO:0000313" key="16">
    <source>
        <dbReference type="EMBL" id="CAB3377623.1"/>
    </source>
</evidence>
<dbReference type="SMART" id="SM00248">
    <property type="entry name" value="ANK"/>
    <property type="match status" value="5"/>
</dbReference>
<feature type="region of interest" description="Disordered" evidence="14">
    <location>
        <begin position="384"/>
        <end position="540"/>
    </location>
</feature>
<evidence type="ECO:0000256" key="5">
    <source>
        <dbReference type="ARBA" id="ARBA00022737"/>
    </source>
</evidence>
<evidence type="ECO:0000256" key="9">
    <source>
        <dbReference type="ARBA" id="ARBA00059024"/>
    </source>
</evidence>
<keyword evidence="5" id="KW-0677">Repeat</keyword>
<dbReference type="PROSITE" id="PS50088">
    <property type="entry name" value="ANK_REPEAT"/>
    <property type="match status" value="4"/>
</dbReference>
<dbReference type="AlphaFoldDB" id="A0A8S1DIC7"/>
<gene>
    <name evidence="16" type="ORF">CLODIP_2_CD14059</name>
</gene>
<evidence type="ECO:0000256" key="13">
    <source>
        <dbReference type="PROSITE-ProRule" id="PRU00023"/>
    </source>
</evidence>
<feature type="region of interest" description="Disordered" evidence="14">
    <location>
        <begin position="298"/>
        <end position="372"/>
    </location>
</feature>
<evidence type="ECO:0000256" key="11">
    <source>
        <dbReference type="ARBA" id="ARBA00072757"/>
    </source>
</evidence>
<feature type="compositionally biased region" description="Basic and acidic residues" evidence="14">
    <location>
        <begin position="476"/>
        <end position="485"/>
    </location>
</feature>
<keyword evidence="3" id="KW-0963">Cytoplasm</keyword>
<accession>A0A8S1DIC7</accession>
<evidence type="ECO:0000256" key="10">
    <source>
        <dbReference type="ARBA" id="ARBA00065548"/>
    </source>
</evidence>
<name>A0A8S1DIC7_9INSE</name>
<dbReference type="Proteomes" id="UP000494165">
    <property type="component" value="Unassembled WGS sequence"/>
</dbReference>
<feature type="compositionally biased region" description="Polar residues" evidence="14">
    <location>
        <begin position="424"/>
        <end position="435"/>
    </location>
</feature>
<dbReference type="PANTHER" id="PTHR24179">
    <property type="entry name" value="PROTEIN PHOSPHATASE 1 REGULATORY SUBUNIT 12"/>
    <property type="match status" value="1"/>
</dbReference>
<dbReference type="Gene3D" id="1.25.40.20">
    <property type="entry name" value="Ankyrin repeat-containing domain"/>
    <property type="match status" value="2"/>
</dbReference>
<evidence type="ECO:0000256" key="12">
    <source>
        <dbReference type="ARBA" id="ARBA00083252"/>
    </source>
</evidence>